<dbReference type="InterPro" id="IPR052396">
    <property type="entry name" value="Meiotic_Drive_Suppr_Kinase"/>
</dbReference>
<dbReference type="PANTHER" id="PTHR37171">
    <property type="entry name" value="SERINE/THREONINE-PROTEIN KINASE YRZF-RELATED"/>
    <property type="match status" value="1"/>
</dbReference>
<sequence>MTYPPLLLRPVDLAVWLVLGWKPTPSLRRMLRMKGAQVQDSCRVSTIEGARDEPSILTILLARCPSVPPRPAGRDVAQGYQSRYTVQGNGCAKGFKSTRAEQPQSATEITQRHYPKLSFARLPLTYLDIGTEAMPPEEPHMNVQRLFVRKIGDALVADRRRLTIEIAPTKDLYALRMAIYKEAREVKLLREEETIELWRPNEDITKGTAGADRITGRLKDSTLDVIATAVDDEQTIDSIERNVPTCQGNYIHLLVEVIPRFDNPPAQLFAPPADTTAFITLKFQALLIATRHTASPSASAQSDKYLKHQGSTFPILDGRWDPSAGSPATQAPPIELFHPVFAEFRAKFSDITTPTPDEVIRKTASLVRSVSAIAPTEQTTALVLVEEKDELGIDGSEPSVQGSFSYAKFWADDYHRQDGRLHPRFFPSISSYPSNNTTVKFTYKEPLDRVDTCVTFLATLDSANGRPIVVKFVQRYGEAVHKLLAGLGMAPGLLYCGPIGGHGVSYGELQMVVMESVQGKTLADYFDSGPLPRDVVAAVEEGIKAIHAAGFVYADLRRPNIMIADAVDRDIETSLGERVKFIDFDWAGKAGDIRYPLHLSDSIRTPTGASEYELIQKTHDTKMLEAL</sequence>
<dbReference type="SUPFAM" id="SSF56112">
    <property type="entry name" value="Protein kinase-like (PK-like)"/>
    <property type="match status" value="1"/>
</dbReference>
<dbReference type="Gene3D" id="1.10.510.10">
    <property type="entry name" value="Transferase(Phosphotransferase) domain 1"/>
    <property type="match status" value="1"/>
</dbReference>
<dbReference type="EMBL" id="BRPK01000017">
    <property type="protein sequence ID" value="GLB44376.1"/>
    <property type="molecule type" value="Genomic_DNA"/>
</dbReference>
<evidence type="ECO:0000313" key="2">
    <source>
        <dbReference type="EMBL" id="GLB44376.1"/>
    </source>
</evidence>
<dbReference type="AlphaFoldDB" id="A0A9P3PZA3"/>
<dbReference type="InterPro" id="IPR000719">
    <property type="entry name" value="Prot_kinase_dom"/>
</dbReference>
<dbReference type="Proteomes" id="UP001063166">
    <property type="component" value="Unassembled WGS sequence"/>
</dbReference>
<dbReference type="GO" id="GO:0004672">
    <property type="term" value="F:protein kinase activity"/>
    <property type="evidence" value="ECO:0007669"/>
    <property type="project" value="InterPro"/>
</dbReference>
<dbReference type="InterPro" id="IPR011009">
    <property type="entry name" value="Kinase-like_dom_sf"/>
</dbReference>
<dbReference type="GO" id="GO:0005524">
    <property type="term" value="F:ATP binding"/>
    <property type="evidence" value="ECO:0007669"/>
    <property type="project" value="InterPro"/>
</dbReference>
<dbReference type="PROSITE" id="PS50011">
    <property type="entry name" value="PROTEIN_KINASE_DOM"/>
    <property type="match status" value="1"/>
</dbReference>
<proteinExistence type="predicted"/>
<dbReference type="PANTHER" id="PTHR37171:SF1">
    <property type="entry name" value="SERINE_THREONINE-PROTEIN KINASE YRZF-RELATED"/>
    <property type="match status" value="1"/>
</dbReference>
<protein>
    <recommendedName>
        <fullName evidence="1">Protein kinase domain-containing protein</fullName>
    </recommendedName>
</protein>
<dbReference type="OrthoDB" id="4062651at2759"/>
<reference evidence="2" key="1">
    <citation type="submission" date="2022-07" db="EMBL/GenBank/DDBJ databases">
        <title>The genome of Lyophyllum shimeji provides insight into the initial evolution of ectomycorrhizal fungal genome.</title>
        <authorList>
            <person name="Kobayashi Y."/>
            <person name="Shibata T."/>
            <person name="Hirakawa H."/>
            <person name="Shigenobu S."/>
            <person name="Nishiyama T."/>
            <person name="Yamada A."/>
            <person name="Hasebe M."/>
            <person name="Kawaguchi M."/>
        </authorList>
    </citation>
    <scope>NUCLEOTIDE SEQUENCE</scope>
    <source>
        <strain evidence="2">AT787</strain>
    </source>
</reference>
<evidence type="ECO:0000313" key="3">
    <source>
        <dbReference type="Proteomes" id="UP001063166"/>
    </source>
</evidence>
<comment type="caution">
    <text evidence="2">The sequence shown here is derived from an EMBL/GenBank/DDBJ whole genome shotgun (WGS) entry which is preliminary data.</text>
</comment>
<organism evidence="2 3">
    <name type="scientific">Lyophyllum shimeji</name>
    <name type="common">Hon-shimeji</name>
    <name type="synonym">Tricholoma shimeji</name>
    <dbReference type="NCBI Taxonomy" id="47721"/>
    <lineage>
        <taxon>Eukaryota</taxon>
        <taxon>Fungi</taxon>
        <taxon>Dikarya</taxon>
        <taxon>Basidiomycota</taxon>
        <taxon>Agaricomycotina</taxon>
        <taxon>Agaricomycetes</taxon>
        <taxon>Agaricomycetidae</taxon>
        <taxon>Agaricales</taxon>
        <taxon>Tricholomatineae</taxon>
        <taxon>Lyophyllaceae</taxon>
        <taxon>Lyophyllum</taxon>
    </lineage>
</organism>
<evidence type="ECO:0000259" key="1">
    <source>
        <dbReference type="PROSITE" id="PS50011"/>
    </source>
</evidence>
<accession>A0A9P3PZA3</accession>
<keyword evidence="3" id="KW-1185">Reference proteome</keyword>
<feature type="domain" description="Protein kinase" evidence="1">
    <location>
        <begin position="393"/>
        <end position="627"/>
    </location>
</feature>
<gene>
    <name evidence="2" type="ORF">LshimejAT787_1700030</name>
</gene>
<name>A0A9P3PZA3_LYOSH</name>